<dbReference type="InterPro" id="IPR011991">
    <property type="entry name" value="ArsR-like_HTH"/>
</dbReference>
<dbReference type="InterPro" id="IPR036390">
    <property type="entry name" value="WH_DNA-bd_sf"/>
</dbReference>
<dbReference type="Pfam" id="PF01022">
    <property type="entry name" value="HTH_5"/>
    <property type="match status" value="1"/>
</dbReference>
<accession>A0ABT6H5V6</accession>
<keyword evidence="1" id="KW-0805">Transcription regulation</keyword>
<dbReference type="Pfam" id="PF09860">
    <property type="entry name" value="DUF2087"/>
    <property type="match status" value="1"/>
</dbReference>
<dbReference type="SUPFAM" id="SSF46785">
    <property type="entry name" value="Winged helix' DNA-binding domain"/>
    <property type="match status" value="1"/>
</dbReference>
<evidence type="ECO:0000256" key="2">
    <source>
        <dbReference type="ARBA" id="ARBA00023125"/>
    </source>
</evidence>
<dbReference type="InterPro" id="IPR036388">
    <property type="entry name" value="WH-like_DNA-bd_sf"/>
</dbReference>
<evidence type="ECO:0000313" key="5">
    <source>
        <dbReference type="EMBL" id="MDG5754099.1"/>
    </source>
</evidence>
<keyword evidence="2" id="KW-0238">DNA-binding</keyword>
<dbReference type="Gene3D" id="1.10.10.10">
    <property type="entry name" value="Winged helix-like DNA-binding domain superfamily/Winged helix DNA-binding domain"/>
    <property type="match status" value="1"/>
</dbReference>
<reference evidence="5 6" key="1">
    <citation type="submission" date="2023-04" db="EMBL/GenBank/DDBJ databases">
        <title>Ectobacillus antri isolated from activated sludge.</title>
        <authorList>
            <person name="Yan P."/>
            <person name="Liu X."/>
        </authorList>
    </citation>
    <scope>NUCLEOTIDE SEQUENCE [LARGE SCALE GENOMIC DNA]</scope>
    <source>
        <strain evidence="5 6">C18H</strain>
    </source>
</reference>
<dbReference type="PANTHER" id="PTHR33154:SF18">
    <property type="entry name" value="ARSENICAL RESISTANCE OPERON REPRESSOR"/>
    <property type="match status" value="1"/>
</dbReference>
<evidence type="ECO:0000256" key="3">
    <source>
        <dbReference type="ARBA" id="ARBA00023163"/>
    </source>
</evidence>
<dbReference type="InterPro" id="IPR051081">
    <property type="entry name" value="HTH_MetalResp_TranReg"/>
</dbReference>
<dbReference type="InterPro" id="IPR001845">
    <property type="entry name" value="HTH_ArsR_DNA-bd_dom"/>
</dbReference>
<sequence length="189" mass="22275">MQLNRLVQFHKVMSDPTRIRILVLLSKGSKHGQTLAGILGLTPPAVSHHMSKLRELNLVGEHRDKNTVYFHVNKSILEHYASGLIDILQQEEDVMKYNAEHQKIVDNFSLKDGRLKTIPAQRKKKLILLHHIAKGLKRGKVYEEKEINEYIKQYHDDYATIRREFIINQIMYREKGRYELNPEELWQKP</sequence>
<dbReference type="PROSITE" id="PS50987">
    <property type="entry name" value="HTH_ARSR_2"/>
    <property type="match status" value="1"/>
</dbReference>
<dbReference type="InterPro" id="IPR018656">
    <property type="entry name" value="DUF2087"/>
</dbReference>
<dbReference type="EMBL" id="JARULN010000006">
    <property type="protein sequence ID" value="MDG5754099.1"/>
    <property type="molecule type" value="Genomic_DNA"/>
</dbReference>
<proteinExistence type="predicted"/>
<dbReference type="PRINTS" id="PR00778">
    <property type="entry name" value="HTHARSR"/>
</dbReference>
<evidence type="ECO:0000259" key="4">
    <source>
        <dbReference type="PROSITE" id="PS50987"/>
    </source>
</evidence>
<name>A0ABT6H5V6_9BACI</name>
<dbReference type="SMART" id="SM00418">
    <property type="entry name" value="HTH_ARSR"/>
    <property type="match status" value="1"/>
</dbReference>
<dbReference type="Proteomes" id="UP001218246">
    <property type="component" value="Unassembled WGS sequence"/>
</dbReference>
<comment type="caution">
    <text evidence="5">The sequence shown here is derived from an EMBL/GenBank/DDBJ whole genome shotgun (WGS) entry which is preliminary data.</text>
</comment>
<keyword evidence="3" id="KW-0804">Transcription</keyword>
<dbReference type="RefSeq" id="WP_124563163.1">
    <property type="nucleotide sequence ID" value="NZ_JARRRY010000005.1"/>
</dbReference>
<keyword evidence="6" id="KW-1185">Reference proteome</keyword>
<dbReference type="PANTHER" id="PTHR33154">
    <property type="entry name" value="TRANSCRIPTIONAL REGULATOR, ARSR FAMILY"/>
    <property type="match status" value="1"/>
</dbReference>
<dbReference type="CDD" id="cd00090">
    <property type="entry name" value="HTH_ARSR"/>
    <property type="match status" value="1"/>
</dbReference>
<evidence type="ECO:0000256" key="1">
    <source>
        <dbReference type="ARBA" id="ARBA00023015"/>
    </source>
</evidence>
<feature type="domain" description="HTH arsR-type" evidence="4">
    <location>
        <begin position="1"/>
        <end position="92"/>
    </location>
</feature>
<protein>
    <submittedName>
        <fullName evidence="5">Metalloregulator ArsR/SmtB family transcription factor</fullName>
    </submittedName>
</protein>
<gene>
    <name evidence="5" type="ORF">P6P90_08945</name>
</gene>
<dbReference type="NCBIfam" id="NF033788">
    <property type="entry name" value="HTH_metalloreg"/>
    <property type="match status" value="1"/>
</dbReference>
<organism evidence="5 6">
    <name type="scientific">Ectobacillus antri</name>
    <dbReference type="NCBI Taxonomy" id="2486280"/>
    <lineage>
        <taxon>Bacteria</taxon>
        <taxon>Bacillati</taxon>
        <taxon>Bacillota</taxon>
        <taxon>Bacilli</taxon>
        <taxon>Bacillales</taxon>
        <taxon>Bacillaceae</taxon>
        <taxon>Ectobacillus</taxon>
    </lineage>
</organism>
<evidence type="ECO:0000313" key="6">
    <source>
        <dbReference type="Proteomes" id="UP001218246"/>
    </source>
</evidence>